<dbReference type="GeneID" id="107964437"/>
<reference evidence="5" key="2">
    <citation type="submission" date="2025-04" db="UniProtKB">
        <authorList>
            <consortium name="RefSeq"/>
        </authorList>
    </citation>
    <scope>IDENTIFICATION</scope>
    <source>
        <strain evidence="5">DH4</strain>
        <tissue evidence="5">Whole body</tissue>
    </source>
</reference>
<sequence>MKKLTMHEAIKPLAWLKGIWKTRENCPGNGKFPTITPFEYHEEMNWYSIGQPILNYVAKSWDAETKKPLHYEMGFLKIIPDTNKIHLLLSHNFGVTTIEEGTFEDKIIKLRSTNITRPTKGASSHKVIKIQREFKLIENCLQHKLYMATENTPELHEHLCAVYIRKDDA</sequence>
<evidence type="ECO:0000313" key="4">
    <source>
        <dbReference type="Proteomes" id="UP000005203"/>
    </source>
</evidence>
<dbReference type="AlphaFoldDB" id="A0A7M7IFU5"/>
<protein>
    <submittedName>
        <fullName evidence="5">THAP domain-containing protein 4</fullName>
    </submittedName>
</protein>
<dbReference type="EnsemblMetazoa" id="XM_016912203">
    <property type="protein sequence ID" value="XP_016767692"/>
    <property type="gene ID" value="LOC107964437"/>
</dbReference>
<reference evidence="3" key="1">
    <citation type="submission" date="2021-01" db="UniProtKB">
        <authorList>
            <consortium name="EnsemblMetazoa"/>
        </authorList>
    </citation>
    <scope>IDENTIFICATION</scope>
    <source>
        <strain evidence="3">DH4</strain>
    </source>
</reference>
<dbReference type="KEGG" id="ame:107964437"/>
<dbReference type="InterPro" id="IPR045165">
    <property type="entry name" value="Nitrobindin"/>
</dbReference>
<dbReference type="Gene3D" id="2.40.128.20">
    <property type="match status" value="1"/>
</dbReference>
<dbReference type="OMA" id="EYHEEMN"/>
<accession>A0A8B7KJA1</accession>
<evidence type="ECO:0000256" key="1">
    <source>
        <dbReference type="ARBA" id="ARBA00036993"/>
    </source>
</evidence>
<accession>A0A7M7IFU5</accession>
<gene>
    <name evidence="3" type="primary">107964437</name>
    <name evidence="5" type="synonym">LOC107964437</name>
</gene>
<dbReference type="SUPFAM" id="SSF50814">
    <property type="entry name" value="Lipocalins"/>
    <property type="match status" value="1"/>
</dbReference>
<organism evidence="3">
    <name type="scientific">Apis mellifera</name>
    <name type="common">Honeybee</name>
    <dbReference type="NCBI Taxonomy" id="7460"/>
    <lineage>
        <taxon>Eukaryota</taxon>
        <taxon>Metazoa</taxon>
        <taxon>Ecdysozoa</taxon>
        <taxon>Arthropoda</taxon>
        <taxon>Hexapoda</taxon>
        <taxon>Insecta</taxon>
        <taxon>Pterygota</taxon>
        <taxon>Neoptera</taxon>
        <taxon>Endopterygota</taxon>
        <taxon>Hymenoptera</taxon>
        <taxon>Apocrita</taxon>
        <taxon>Aculeata</taxon>
        <taxon>Apoidea</taxon>
        <taxon>Anthophila</taxon>
        <taxon>Apidae</taxon>
        <taxon>Apis</taxon>
    </lineage>
</organism>
<dbReference type="RefSeq" id="XP_016767692.1">
    <property type="nucleotide sequence ID" value="XM_016912203.2"/>
</dbReference>
<dbReference type="InterPro" id="IPR012674">
    <property type="entry name" value="Calycin"/>
</dbReference>
<proteinExistence type="predicted"/>
<dbReference type="CDD" id="cd07828">
    <property type="entry name" value="lipocalin_heme-bd-THAP4-like"/>
    <property type="match status" value="1"/>
</dbReference>
<dbReference type="InterPro" id="IPR014878">
    <property type="entry name" value="THAP4-like_heme-bd"/>
</dbReference>
<feature type="domain" description="THAP4-like heme-binding" evidence="2">
    <location>
        <begin position="10"/>
        <end position="165"/>
    </location>
</feature>
<name>A0A7M7IFU5_APIME</name>
<dbReference type="PANTHER" id="PTHR15854:SF4">
    <property type="entry name" value="PEROXYNITRITE ISOMERASE THAP4"/>
    <property type="match status" value="1"/>
</dbReference>
<dbReference type="Proteomes" id="UP000005203">
    <property type="component" value="Linkage group LG5"/>
</dbReference>
<evidence type="ECO:0000259" key="2">
    <source>
        <dbReference type="Pfam" id="PF08768"/>
    </source>
</evidence>
<evidence type="ECO:0000313" key="5">
    <source>
        <dbReference type="RefSeq" id="XP_016767692.1"/>
    </source>
</evidence>
<keyword evidence="4" id="KW-1185">Reference proteome</keyword>
<dbReference type="Pfam" id="PF08768">
    <property type="entry name" value="THAP4_heme-bd"/>
    <property type="match status" value="1"/>
</dbReference>
<dbReference type="OrthoDB" id="58529at2759"/>
<evidence type="ECO:0000313" key="3">
    <source>
        <dbReference type="EnsemblMetazoa" id="XP_016767692"/>
    </source>
</evidence>
<dbReference type="PANTHER" id="PTHR15854">
    <property type="entry name" value="THAP4 PROTEIN"/>
    <property type="match status" value="1"/>
</dbReference>
<comment type="catalytic activity">
    <reaction evidence="1">
        <text>peroxynitrite = nitrate</text>
        <dbReference type="Rhea" id="RHEA:63116"/>
        <dbReference type="ChEBI" id="CHEBI:17632"/>
        <dbReference type="ChEBI" id="CHEBI:25941"/>
    </reaction>
    <physiologicalReaction direction="left-to-right" evidence="1">
        <dbReference type="Rhea" id="RHEA:63117"/>
    </physiologicalReaction>
</comment>